<dbReference type="EMBL" id="MU273706">
    <property type="protein sequence ID" value="KAI0028995.1"/>
    <property type="molecule type" value="Genomic_DNA"/>
</dbReference>
<sequence>MSLYTPIFLSDKVPRRTPSQSSSGSELPGGSRQHQVSLSDRLRDQHLALANVPAIQSPPSPNLLSPDAQAKRMLQKHLREAVDAAQGQPSNGRWSHVHALVRLSSSDTYWDRICMDIGEDPDDDMECFLAETEEEFTEWQARQEARRREKRRRREKMTQRELEEHLVQPPDPKAQAEAYAKITKWQNDFVPTSQPADVVPQGLMPHGSGSSPLDLPILEQGADTGASKKGKERAKTPITIPRHFPAPAKEPEHHQVTVLAPEQQDDAPVMSTSPDETAAVSAAAARGELRISQISEAFIPPSFKNVVTSTPPPEKPPPKTKPPVIPIASGLLTLPQREPTPFAPSQVVQPEPEPESSRRPRRSPHEDKLPEDSFDAYVYAPDNEAKRSPQAPAHLPVPVLSPLRTSIPPLSQCSTASTPPGLGHTHGLPPQTPESGHVLATSRRSQRRPRPPSRKQSVSAPSTVGDDDGVAHAPSPPRGSFFSSPASGSSSGSQPPVPQSPLSPLYPRDKAPAGSQFDLDFNSQTDVEARVERVSMILENEVDFDQWLRQSAVPE</sequence>
<proteinExistence type="predicted"/>
<accession>A0ACB8QBE2</accession>
<comment type="caution">
    <text evidence="1">The sequence shown here is derived from an EMBL/GenBank/DDBJ whole genome shotgun (WGS) entry which is preliminary data.</text>
</comment>
<protein>
    <submittedName>
        <fullName evidence="1">Uncharacterized protein</fullName>
    </submittedName>
</protein>
<gene>
    <name evidence="1" type="ORF">K488DRAFT_89173</name>
</gene>
<name>A0ACB8QBE2_9AGAM</name>
<reference evidence="1" key="2">
    <citation type="journal article" date="2022" name="New Phytol.">
        <title>Evolutionary transition to the ectomycorrhizal habit in the genomes of a hyperdiverse lineage of mushroom-forming fungi.</title>
        <authorList>
            <person name="Looney B."/>
            <person name="Miyauchi S."/>
            <person name="Morin E."/>
            <person name="Drula E."/>
            <person name="Courty P.E."/>
            <person name="Kohler A."/>
            <person name="Kuo A."/>
            <person name="LaButti K."/>
            <person name="Pangilinan J."/>
            <person name="Lipzen A."/>
            <person name="Riley R."/>
            <person name="Andreopoulos W."/>
            <person name="He G."/>
            <person name="Johnson J."/>
            <person name="Nolan M."/>
            <person name="Tritt A."/>
            <person name="Barry K.W."/>
            <person name="Grigoriev I.V."/>
            <person name="Nagy L.G."/>
            <person name="Hibbett D."/>
            <person name="Henrissat B."/>
            <person name="Matheny P.B."/>
            <person name="Labbe J."/>
            <person name="Martin F.M."/>
        </authorList>
    </citation>
    <scope>NUCLEOTIDE SEQUENCE</scope>
    <source>
        <strain evidence="1">EC-137</strain>
    </source>
</reference>
<dbReference type="Proteomes" id="UP000814128">
    <property type="component" value="Unassembled WGS sequence"/>
</dbReference>
<evidence type="ECO:0000313" key="2">
    <source>
        <dbReference type="Proteomes" id="UP000814128"/>
    </source>
</evidence>
<organism evidence="1 2">
    <name type="scientific">Vararia minispora EC-137</name>
    <dbReference type="NCBI Taxonomy" id="1314806"/>
    <lineage>
        <taxon>Eukaryota</taxon>
        <taxon>Fungi</taxon>
        <taxon>Dikarya</taxon>
        <taxon>Basidiomycota</taxon>
        <taxon>Agaricomycotina</taxon>
        <taxon>Agaricomycetes</taxon>
        <taxon>Russulales</taxon>
        <taxon>Lachnocladiaceae</taxon>
        <taxon>Vararia</taxon>
    </lineage>
</organism>
<reference evidence="1" key="1">
    <citation type="submission" date="2021-02" db="EMBL/GenBank/DDBJ databases">
        <authorList>
            <consortium name="DOE Joint Genome Institute"/>
            <person name="Ahrendt S."/>
            <person name="Looney B.P."/>
            <person name="Miyauchi S."/>
            <person name="Morin E."/>
            <person name="Drula E."/>
            <person name="Courty P.E."/>
            <person name="Chicoki N."/>
            <person name="Fauchery L."/>
            <person name="Kohler A."/>
            <person name="Kuo A."/>
            <person name="Labutti K."/>
            <person name="Pangilinan J."/>
            <person name="Lipzen A."/>
            <person name="Riley R."/>
            <person name="Andreopoulos W."/>
            <person name="He G."/>
            <person name="Johnson J."/>
            <person name="Barry K.W."/>
            <person name="Grigoriev I.V."/>
            <person name="Nagy L."/>
            <person name="Hibbett D."/>
            <person name="Henrissat B."/>
            <person name="Matheny P.B."/>
            <person name="Labbe J."/>
            <person name="Martin F."/>
        </authorList>
    </citation>
    <scope>NUCLEOTIDE SEQUENCE</scope>
    <source>
        <strain evidence="1">EC-137</strain>
    </source>
</reference>
<evidence type="ECO:0000313" key="1">
    <source>
        <dbReference type="EMBL" id="KAI0028995.1"/>
    </source>
</evidence>
<keyword evidence="2" id="KW-1185">Reference proteome</keyword>